<accession>A0ABU5TBC6</accession>
<dbReference type="Pfam" id="PF01381">
    <property type="entry name" value="HTH_3"/>
    <property type="match status" value="1"/>
</dbReference>
<evidence type="ECO:0000313" key="2">
    <source>
        <dbReference type="EMBL" id="MEA5456815.1"/>
    </source>
</evidence>
<dbReference type="RefSeq" id="WP_323280727.1">
    <property type="nucleotide sequence ID" value="NZ_JAYGGQ010000018.1"/>
</dbReference>
<dbReference type="InterPro" id="IPR010982">
    <property type="entry name" value="Lambda_DNA-bd_dom_sf"/>
</dbReference>
<dbReference type="SMART" id="SM00530">
    <property type="entry name" value="HTH_XRE"/>
    <property type="match status" value="1"/>
</dbReference>
<reference evidence="2 3" key="1">
    <citation type="submission" date="2023-12" db="EMBL/GenBank/DDBJ databases">
        <title>Sinomonas terricola sp. nov, isolated from litchi orchard soil in Guangdong, PR China.</title>
        <authorList>
            <person name="Jiaxin W."/>
            <person name="Yang Z."/>
            <person name="Honghui Z."/>
        </authorList>
    </citation>
    <scope>NUCLEOTIDE SEQUENCE [LARGE SCALE GENOMIC DNA]</scope>
    <source>
        <strain evidence="2 3">JGH33</strain>
    </source>
</reference>
<dbReference type="Gene3D" id="1.10.260.40">
    <property type="entry name" value="lambda repressor-like DNA-binding domains"/>
    <property type="match status" value="1"/>
</dbReference>
<dbReference type="Proteomes" id="UP001304769">
    <property type="component" value="Unassembled WGS sequence"/>
</dbReference>
<dbReference type="SUPFAM" id="SSF47413">
    <property type="entry name" value="lambda repressor-like DNA-binding domains"/>
    <property type="match status" value="1"/>
</dbReference>
<dbReference type="InterPro" id="IPR001387">
    <property type="entry name" value="Cro/C1-type_HTH"/>
</dbReference>
<dbReference type="EMBL" id="JAYGGQ010000018">
    <property type="protein sequence ID" value="MEA5456815.1"/>
    <property type="molecule type" value="Genomic_DNA"/>
</dbReference>
<comment type="caution">
    <text evidence="2">The sequence shown here is derived from an EMBL/GenBank/DDBJ whole genome shotgun (WGS) entry which is preliminary data.</text>
</comment>
<evidence type="ECO:0000259" key="1">
    <source>
        <dbReference type="PROSITE" id="PS50943"/>
    </source>
</evidence>
<sequence length="194" mass="20940">MRTIKTAADLGTAIRSARLARGLSQADLAERAGVSRKLILDLEAGKEGAALGTALAVASVLGLSWMSPDDSPQTVLEEGAEGIRRELARGDTDMALRLALDATRRLRSMAPKTLKKPRSTGDAHWDALLAAGARIAVRGTGAKPRWGKRLPTAWFPAADTRVLGDAYRRLTVRRTPKELADFNIFLNDKSLADR</sequence>
<feature type="domain" description="HTH cro/C1-type" evidence="1">
    <location>
        <begin position="14"/>
        <end position="71"/>
    </location>
</feature>
<protein>
    <submittedName>
        <fullName evidence="2">Helix-turn-helix domain-containing protein</fullName>
    </submittedName>
</protein>
<organism evidence="2 3">
    <name type="scientific">Sinomonas terricola</name>
    <dbReference type="NCBI Taxonomy" id="3110330"/>
    <lineage>
        <taxon>Bacteria</taxon>
        <taxon>Bacillati</taxon>
        <taxon>Actinomycetota</taxon>
        <taxon>Actinomycetes</taxon>
        <taxon>Micrococcales</taxon>
        <taxon>Micrococcaceae</taxon>
        <taxon>Sinomonas</taxon>
    </lineage>
</organism>
<name>A0ABU5TBC6_9MICC</name>
<evidence type="ECO:0000313" key="3">
    <source>
        <dbReference type="Proteomes" id="UP001304769"/>
    </source>
</evidence>
<proteinExistence type="predicted"/>
<gene>
    <name evidence="2" type="ORF">SPF06_18995</name>
</gene>
<keyword evidence="3" id="KW-1185">Reference proteome</keyword>
<dbReference type="CDD" id="cd00093">
    <property type="entry name" value="HTH_XRE"/>
    <property type="match status" value="1"/>
</dbReference>
<dbReference type="PROSITE" id="PS50943">
    <property type="entry name" value="HTH_CROC1"/>
    <property type="match status" value="1"/>
</dbReference>